<dbReference type="Proteomes" id="UP001375382">
    <property type="component" value="Unassembled WGS sequence"/>
</dbReference>
<dbReference type="RefSeq" id="WP_335734937.1">
    <property type="nucleotide sequence ID" value="NZ_JALAAR010000003.1"/>
</dbReference>
<gene>
    <name evidence="1" type="ORF">MN202_04700</name>
</gene>
<dbReference type="EMBL" id="JALAAR010000003">
    <property type="protein sequence ID" value="MEH8016517.1"/>
    <property type="molecule type" value="Genomic_DNA"/>
</dbReference>
<keyword evidence="2" id="KW-1185">Reference proteome</keyword>
<evidence type="ECO:0000313" key="2">
    <source>
        <dbReference type="Proteomes" id="UP001375382"/>
    </source>
</evidence>
<name>A0ABU8C3S4_9GAMM</name>
<sequence length="128" mass="14710">MPTGTIRDNKQVKQLQDEIIAMQKQMGWTKARLAEVIYCELNEEDEDDEDASIQKFTESLKKQLKRDSTPPELLKRYIRIICNHDDYRKAGRVVANPVLIGAVDISILRGVSAASKRLLQDMEYDTEL</sequence>
<proteinExistence type="predicted"/>
<evidence type="ECO:0000313" key="1">
    <source>
        <dbReference type="EMBL" id="MEH8016517.1"/>
    </source>
</evidence>
<comment type="caution">
    <text evidence="1">The sequence shown here is derived from an EMBL/GenBank/DDBJ whole genome shotgun (WGS) entry which is preliminary data.</text>
</comment>
<reference evidence="1 2" key="1">
    <citation type="journal article" date="2023" name="Ecotoxicol. Environ. Saf.">
        <title>Mercury remediation potential of mercury-resistant strain Rheinheimera metallidurans sp. nov. isolated from a municipal waste dumping site.</title>
        <authorList>
            <person name="Yadav V."/>
            <person name="Manjhi A."/>
            <person name="Vadakedath N."/>
        </authorList>
    </citation>
    <scope>NUCLEOTIDE SEQUENCE [LARGE SCALE GENOMIC DNA]</scope>
    <source>
        <strain evidence="1 2">E-49</strain>
    </source>
</reference>
<organism evidence="1 2">
    <name type="scientific">Rheinheimera muenzenbergensis</name>
    <dbReference type="NCBI Taxonomy" id="1193628"/>
    <lineage>
        <taxon>Bacteria</taxon>
        <taxon>Pseudomonadati</taxon>
        <taxon>Pseudomonadota</taxon>
        <taxon>Gammaproteobacteria</taxon>
        <taxon>Chromatiales</taxon>
        <taxon>Chromatiaceae</taxon>
        <taxon>Rheinheimera</taxon>
    </lineage>
</organism>
<accession>A0ABU8C3S4</accession>
<protein>
    <submittedName>
        <fullName evidence="1">Uncharacterized protein</fullName>
    </submittedName>
</protein>